<dbReference type="PIRSF" id="PIRSF002070">
    <property type="entry name" value="SSB"/>
    <property type="match status" value="1"/>
</dbReference>
<gene>
    <name evidence="5" type="primary">ssb</name>
    <name evidence="5" type="ORF">HWQ67_09310</name>
</gene>
<evidence type="ECO:0000313" key="6">
    <source>
        <dbReference type="Proteomes" id="UP001196980"/>
    </source>
</evidence>
<organism evidence="5 6">
    <name type="scientific">Candidatus Magnetobacterium casense</name>
    <dbReference type="NCBI Taxonomy" id="1455061"/>
    <lineage>
        <taxon>Bacteria</taxon>
        <taxon>Pseudomonadati</taxon>
        <taxon>Nitrospirota</taxon>
        <taxon>Thermodesulfovibrionia</taxon>
        <taxon>Thermodesulfovibrionales</taxon>
        <taxon>Candidatus Magnetobacteriaceae</taxon>
        <taxon>Candidatus Magnetobacterium</taxon>
    </lineage>
</organism>
<keyword evidence="6" id="KW-1185">Reference proteome</keyword>
<dbReference type="EMBL" id="JABXWD010000150">
    <property type="protein sequence ID" value="MBV6341781.1"/>
    <property type="molecule type" value="Genomic_DNA"/>
</dbReference>
<evidence type="ECO:0000256" key="3">
    <source>
        <dbReference type="PIRNR" id="PIRNR002070"/>
    </source>
</evidence>
<dbReference type="PANTHER" id="PTHR10302:SF27">
    <property type="entry name" value="SINGLE-STRANDED DNA-BINDING PROTEIN"/>
    <property type="match status" value="1"/>
</dbReference>
<dbReference type="NCBIfam" id="TIGR00621">
    <property type="entry name" value="ssb"/>
    <property type="match status" value="1"/>
</dbReference>
<proteinExistence type="inferred from homology"/>
<evidence type="ECO:0000313" key="5">
    <source>
        <dbReference type="EMBL" id="MBV6341781.1"/>
    </source>
</evidence>
<dbReference type="Pfam" id="PF00436">
    <property type="entry name" value="SSB"/>
    <property type="match status" value="1"/>
</dbReference>
<accession>A0ABS6RYU7</accession>
<dbReference type="Gene3D" id="2.40.50.140">
    <property type="entry name" value="Nucleic acid-binding proteins"/>
    <property type="match status" value="1"/>
</dbReference>
<dbReference type="InterPro" id="IPR012340">
    <property type="entry name" value="NA-bd_OB-fold"/>
</dbReference>
<comment type="subunit">
    <text evidence="2">Homotetramer.</text>
</comment>
<dbReference type="RefSeq" id="WP_218252411.1">
    <property type="nucleotide sequence ID" value="NZ_JABXWD010000150.1"/>
</dbReference>
<dbReference type="CDD" id="cd04496">
    <property type="entry name" value="SSB_OBF"/>
    <property type="match status" value="1"/>
</dbReference>
<evidence type="ECO:0000256" key="1">
    <source>
        <dbReference type="ARBA" id="ARBA00023125"/>
    </source>
</evidence>
<protein>
    <recommendedName>
        <fullName evidence="2 3">Single-stranded DNA-binding protein</fullName>
        <shortName evidence="2">SSB</shortName>
    </recommendedName>
</protein>
<comment type="caution">
    <text evidence="2">Lacks conserved residue(s) required for the propagation of feature annotation.</text>
</comment>
<evidence type="ECO:0000256" key="4">
    <source>
        <dbReference type="SAM" id="MobiDB-lite"/>
    </source>
</evidence>
<dbReference type="InterPro" id="IPR011344">
    <property type="entry name" value="ssDNA-bd"/>
</dbReference>
<dbReference type="SUPFAM" id="SSF50249">
    <property type="entry name" value="Nucleic acid-binding proteins"/>
    <property type="match status" value="1"/>
</dbReference>
<dbReference type="GO" id="GO:0003677">
    <property type="term" value="F:DNA binding"/>
    <property type="evidence" value="ECO:0007669"/>
    <property type="project" value="UniProtKB-KW"/>
</dbReference>
<name>A0ABS6RYU7_9BACT</name>
<dbReference type="InterPro" id="IPR000424">
    <property type="entry name" value="Primosome_PriB/ssb"/>
</dbReference>
<dbReference type="PROSITE" id="PS50935">
    <property type="entry name" value="SSB"/>
    <property type="match status" value="1"/>
</dbReference>
<evidence type="ECO:0000256" key="2">
    <source>
        <dbReference type="HAMAP-Rule" id="MF_00984"/>
    </source>
</evidence>
<dbReference type="HAMAP" id="MF_00984">
    <property type="entry name" value="SSB"/>
    <property type="match status" value="1"/>
</dbReference>
<keyword evidence="1 2" id="KW-0238">DNA-binding</keyword>
<dbReference type="Proteomes" id="UP001196980">
    <property type="component" value="Unassembled WGS sequence"/>
</dbReference>
<reference evidence="5 6" key="1">
    <citation type="journal article" date="2020" name="J Geophys Res Biogeosci">
        <title>Magnetotaxis as an Adaptation to Enable Bacterial Shuttling of Microbial Sulfur and Sulfur Cycling Across Aquatic Oxic#Anoxic Interfaces.</title>
        <authorList>
            <person name="Li J."/>
            <person name="Liu P."/>
            <person name="Wang J."/>
            <person name="Roberts A.P."/>
            <person name="Pan Y."/>
        </authorList>
    </citation>
    <scope>NUCLEOTIDE SEQUENCE [LARGE SCALE GENOMIC DNA]</scope>
    <source>
        <strain evidence="5 6">MYR-1_YQ</strain>
    </source>
</reference>
<sequence length="134" mass="14850">MFNKLILAGNLTKDPELRYTPQGLPVVTLRLAATSRAKQGETWKDETLFLDVTVFGKQAENCGQYLNKGSGVLAEGRLRERTWEADGQKKSRFECVATNVVFLPKRDSGGAGQHQSDFGSEPLPPYESTDVEPF</sequence>
<comment type="caution">
    <text evidence="5">The sequence shown here is derived from an EMBL/GenBank/DDBJ whole genome shotgun (WGS) entry which is preliminary data.</text>
</comment>
<feature type="region of interest" description="Disordered" evidence="4">
    <location>
        <begin position="105"/>
        <end position="134"/>
    </location>
</feature>
<dbReference type="PANTHER" id="PTHR10302">
    <property type="entry name" value="SINGLE-STRANDED DNA-BINDING PROTEIN"/>
    <property type="match status" value="1"/>
</dbReference>